<proteinExistence type="predicted"/>
<sequence length="22" mass="2440">MPLNSSPGLRMLELDNVLTLIL</sequence>
<name>A0A0A8ZVU8_ARUDO</name>
<reference evidence="1" key="1">
    <citation type="submission" date="2014-09" db="EMBL/GenBank/DDBJ databases">
        <authorList>
            <person name="Magalhaes I.L.F."/>
            <person name="Oliveira U."/>
            <person name="Santos F.R."/>
            <person name="Vidigal T.H.D.A."/>
            <person name="Brescovit A.D."/>
            <person name="Santos A.J."/>
        </authorList>
    </citation>
    <scope>NUCLEOTIDE SEQUENCE</scope>
    <source>
        <tissue evidence="1">Shoot tissue taken approximately 20 cm above the soil surface</tissue>
    </source>
</reference>
<protein>
    <submittedName>
        <fullName evidence="1">Uncharacterized protein</fullName>
    </submittedName>
</protein>
<organism evidence="1">
    <name type="scientific">Arundo donax</name>
    <name type="common">Giant reed</name>
    <name type="synonym">Donax arundinaceus</name>
    <dbReference type="NCBI Taxonomy" id="35708"/>
    <lineage>
        <taxon>Eukaryota</taxon>
        <taxon>Viridiplantae</taxon>
        <taxon>Streptophyta</taxon>
        <taxon>Embryophyta</taxon>
        <taxon>Tracheophyta</taxon>
        <taxon>Spermatophyta</taxon>
        <taxon>Magnoliopsida</taxon>
        <taxon>Liliopsida</taxon>
        <taxon>Poales</taxon>
        <taxon>Poaceae</taxon>
        <taxon>PACMAD clade</taxon>
        <taxon>Arundinoideae</taxon>
        <taxon>Arundineae</taxon>
        <taxon>Arundo</taxon>
    </lineage>
</organism>
<reference evidence="1" key="2">
    <citation type="journal article" date="2015" name="Data Brief">
        <title>Shoot transcriptome of the giant reed, Arundo donax.</title>
        <authorList>
            <person name="Barrero R.A."/>
            <person name="Guerrero F.D."/>
            <person name="Moolhuijzen P."/>
            <person name="Goolsby J.A."/>
            <person name="Tidwell J."/>
            <person name="Bellgard S.E."/>
            <person name="Bellgard M.I."/>
        </authorList>
    </citation>
    <scope>NUCLEOTIDE SEQUENCE</scope>
    <source>
        <tissue evidence="1">Shoot tissue taken approximately 20 cm above the soil surface</tissue>
    </source>
</reference>
<dbReference type="AlphaFoldDB" id="A0A0A8ZVU8"/>
<evidence type="ECO:0000313" key="1">
    <source>
        <dbReference type="EMBL" id="JAD43494.1"/>
    </source>
</evidence>
<dbReference type="EMBL" id="GBRH01254401">
    <property type="protein sequence ID" value="JAD43494.1"/>
    <property type="molecule type" value="Transcribed_RNA"/>
</dbReference>
<accession>A0A0A8ZVU8</accession>